<evidence type="ECO:0000313" key="2">
    <source>
        <dbReference type="Proteomes" id="UP000265520"/>
    </source>
</evidence>
<organism evidence="1 2">
    <name type="scientific">Trifolium medium</name>
    <dbReference type="NCBI Taxonomy" id="97028"/>
    <lineage>
        <taxon>Eukaryota</taxon>
        <taxon>Viridiplantae</taxon>
        <taxon>Streptophyta</taxon>
        <taxon>Embryophyta</taxon>
        <taxon>Tracheophyta</taxon>
        <taxon>Spermatophyta</taxon>
        <taxon>Magnoliopsida</taxon>
        <taxon>eudicotyledons</taxon>
        <taxon>Gunneridae</taxon>
        <taxon>Pentapetalae</taxon>
        <taxon>rosids</taxon>
        <taxon>fabids</taxon>
        <taxon>Fabales</taxon>
        <taxon>Fabaceae</taxon>
        <taxon>Papilionoideae</taxon>
        <taxon>50 kb inversion clade</taxon>
        <taxon>NPAAA clade</taxon>
        <taxon>Hologalegina</taxon>
        <taxon>IRL clade</taxon>
        <taxon>Trifolieae</taxon>
        <taxon>Trifolium</taxon>
    </lineage>
</organism>
<proteinExistence type="predicted"/>
<accession>A0A392P1F2</accession>
<dbReference type="AlphaFoldDB" id="A0A392P1F2"/>
<dbReference type="Proteomes" id="UP000265520">
    <property type="component" value="Unassembled WGS sequence"/>
</dbReference>
<evidence type="ECO:0000313" key="1">
    <source>
        <dbReference type="EMBL" id="MCI05871.1"/>
    </source>
</evidence>
<protein>
    <submittedName>
        <fullName evidence="1">Uncharacterized protein</fullName>
    </submittedName>
</protein>
<keyword evidence="2" id="KW-1185">Reference proteome</keyword>
<name>A0A392P1F2_9FABA</name>
<feature type="non-terminal residue" evidence="1">
    <location>
        <position position="1"/>
    </location>
</feature>
<comment type="caution">
    <text evidence="1">The sequence shown here is derived from an EMBL/GenBank/DDBJ whole genome shotgun (WGS) entry which is preliminary data.</text>
</comment>
<dbReference type="EMBL" id="LXQA010060026">
    <property type="protein sequence ID" value="MCI05871.1"/>
    <property type="molecule type" value="Genomic_DNA"/>
</dbReference>
<reference evidence="1 2" key="1">
    <citation type="journal article" date="2018" name="Front. Plant Sci.">
        <title>Red Clover (Trifolium pratense) and Zigzag Clover (T. medium) - A Picture of Genomic Similarities and Differences.</title>
        <authorList>
            <person name="Dluhosova J."/>
            <person name="Istvanek J."/>
            <person name="Nedelnik J."/>
            <person name="Repkova J."/>
        </authorList>
    </citation>
    <scope>NUCLEOTIDE SEQUENCE [LARGE SCALE GENOMIC DNA]</scope>
    <source>
        <strain evidence="2">cv. 10/8</strain>
        <tissue evidence="1">Leaf</tissue>
    </source>
</reference>
<sequence length="87" mass="9687">TVWRGTTATAEVQYDCITAVFGICSEENINVAGRVEVHLWSGVFDKIAMTRCGLWNARSCAKCGQIGQQSFTMWQGWLKCNVDAGFY</sequence>